<protein>
    <submittedName>
        <fullName evidence="1">Ovule protein</fullName>
    </submittedName>
</protein>
<reference evidence="1" key="1">
    <citation type="submission" date="2017-02" db="UniProtKB">
        <authorList>
            <consortium name="WormBaseParasite"/>
        </authorList>
    </citation>
    <scope>IDENTIFICATION</scope>
</reference>
<evidence type="ECO:0000313" key="1">
    <source>
        <dbReference type="WBParaSite" id="HPLM_0001431401-mRNA-1"/>
    </source>
</evidence>
<dbReference type="AlphaFoldDB" id="A0A0N4WS25"/>
<organism evidence="1">
    <name type="scientific">Haemonchus placei</name>
    <name type="common">Barber's pole worm</name>
    <dbReference type="NCBI Taxonomy" id="6290"/>
    <lineage>
        <taxon>Eukaryota</taxon>
        <taxon>Metazoa</taxon>
        <taxon>Ecdysozoa</taxon>
        <taxon>Nematoda</taxon>
        <taxon>Chromadorea</taxon>
        <taxon>Rhabditida</taxon>
        <taxon>Rhabditina</taxon>
        <taxon>Rhabditomorpha</taxon>
        <taxon>Strongyloidea</taxon>
        <taxon>Trichostrongylidae</taxon>
        <taxon>Haemonchus</taxon>
    </lineage>
</organism>
<sequence length="96" mass="11593">LLYKFQFSEIHIFLLASRFPRSPCRLVVSLSPFEIRLVFELRWYRIRFLLGGSRRWRFFHRLCNGGELLSKIGKRMGEGSRRSKFSLNTFLKKHKK</sequence>
<name>A0A0N4WS25_HAEPC</name>
<dbReference type="WBParaSite" id="HPLM_0001431401-mRNA-1">
    <property type="protein sequence ID" value="HPLM_0001431401-mRNA-1"/>
    <property type="gene ID" value="HPLM_0001431401"/>
</dbReference>
<proteinExistence type="predicted"/>
<accession>A0A0N4WS25</accession>